<keyword evidence="1" id="KW-1133">Transmembrane helix</keyword>
<dbReference type="AlphaFoldDB" id="A0A7X2N0N1"/>
<gene>
    <name evidence="2" type="ORF">FYJ33_14605</name>
</gene>
<keyword evidence="3" id="KW-1185">Reference proteome</keyword>
<name>A0A7X2N0N1_9CLOT</name>
<evidence type="ECO:0000313" key="2">
    <source>
        <dbReference type="EMBL" id="MSR92562.1"/>
    </source>
</evidence>
<protein>
    <recommendedName>
        <fullName evidence="4">Dipeptidylpeptidase IV N-terminal domain-containing protein</fullName>
    </recommendedName>
</protein>
<evidence type="ECO:0000256" key="1">
    <source>
        <dbReference type="SAM" id="Phobius"/>
    </source>
</evidence>
<dbReference type="SUPFAM" id="SSF69304">
    <property type="entry name" value="Tricorn protease N-terminal domain"/>
    <property type="match status" value="1"/>
</dbReference>
<evidence type="ECO:0000313" key="3">
    <source>
        <dbReference type="Proteomes" id="UP000460287"/>
    </source>
</evidence>
<feature type="transmembrane region" description="Helical" evidence="1">
    <location>
        <begin position="7"/>
        <end position="26"/>
    </location>
</feature>
<sequence>MKKRIKIICIFGLVSFILQTGVLLILNNKVFEGFADDNSGSAKNIADASKAEKQEELNKKEQADKRECNKVDISNNAKNISIARSNKYIAYVEDHKICYIDTKSNSRKTIDGVVAQYYKWTSDDNIIITAQNQNYRNRIDIYLYNVSENNLKILQQIKLKSSESKVEQIVCSPFKNIFFIKIKNDEVDKLYKLNIKDEIEPVETVTKNISSMAVIPHEDKIIYKSDAVSKFYITYCDTKLKFNTENQMVLLGVDEQDRIYVAEKDNEDDNITSIYYGRMNDAVDLWNKIAVNKKMSIDNIIVSDDAIYYVDKEKPAIVNLENNKETKFKGIVKGINKKEAFVINENKIERIKL</sequence>
<keyword evidence="1" id="KW-0812">Transmembrane</keyword>
<dbReference type="RefSeq" id="WP_154532577.1">
    <property type="nucleotide sequence ID" value="NZ_JAQXTV010000222.1"/>
</dbReference>
<keyword evidence="1" id="KW-0472">Membrane</keyword>
<proteinExistence type="predicted"/>
<dbReference type="EMBL" id="VULX01000037">
    <property type="protein sequence ID" value="MSR92562.1"/>
    <property type="molecule type" value="Genomic_DNA"/>
</dbReference>
<accession>A0A7X2N0N1</accession>
<comment type="caution">
    <text evidence="2">The sequence shown here is derived from an EMBL/GenBank/DDBJ whole genome shotgun (WGS) entry which is preliminary data.</text>
</comment>
<reference evidence="2 3" key="1">
    <citation type="submission" date="2019-08" db="EMBL/GenBank/DDBJ databases">
        <title>In-depth cultivation of the pig gut microbiome towards novel bacterial diversity and tailored functional studies.</title>
        <authorList>
            <person name="Wylensek D."/>
            <person name="Hitch T.C.A."/>
            <person name="Clavel T."/>
        </authorList>
    </citation>
    <scope>NUCLEOTIDE SEQUENCE [LARGE SCALE GENOMIC DNA]</scope>
    <source>
        <strain evidence="2 3">WCA-383-APC-5B</strain>
    </source>
</reference>
<dbReference type="Proteomes" id="UP000460287">
    <property type="component" value="Unassembled WGS sequence"/>
</dbReference>
<dbReference type="InterPro" id="IPR015943">
    <property type="entry name" value="WD40/YVTN_repeat-like_dom_sf"/>
</dbReference>
<dbReference type="Gene3D" id="2.130.10.10">
    <property type="entry name" value="YVTN repeat-like/Quinoprotein amine dehydrogenase"/>
    <property type="match status" value="1"/>
</dbReference>
<organism evidence="2 3">
    <name type="scientific">Inconstantimicrobium porci</name>
    <dbReference type="NCBI Taxonomy" id="2652291"/>
    <lineage>
        <taxon>Bacteria</taxon>
        <taxon>Bacillati</taxon>
        <taxon>Bacillota</taxon>
        <taxon>Clostridia</taxon>
        <taxon>Eubacteriales</taxon>
        <taxon>Clostridiaceae</taxon>
        <taxon>Inconstantimicrobium</taxon>
    </lineage>
</organism>
<evidence type="ECO:0008006" key="4">
    <source>
        <dbReference type="Google" id="ProtNLM"/>
    </source>
</evidence>